<proteinExistence type="predicted"/>
<dbReference type="Proteomes" id="UP000448177">
    <property type="component" value="Unassembled WGS sequence"/>
</dbReference>
<gene>
    <name evidence="1" type="ORF">GMD21_05820</name>
</gene>
<evidence type="ECO:0000313" key="2">
    <source>
        <dbReference type="Proteomes" id="UP000448177"/>
    </source>
</evidence>
<dbReference type="EMBL" id="WNAF01000002">
    <property type="protein sequence ID" value="MTR76200.1"/>
    <property type="molecule type" value="Genomic_DNA"/>
</dbReference>
<dbReference type="AlphaFoldDB" id="A0A844KEH1"/>
<sequence length="58" mass="7191">MPKRQRSTAWKSELAEINAKARQEGMSYGKYVGLMYCEERDEMERRRRYDRKRRERFG</sequence>
<accession>A0A844KEH1</accession>
<dbReference type="RefSeq" id="WP_155203894.1">
    <property type="nucleotide sequence ID" value="NZ_WNAF01000002.1"/>
</dbReference>
<reference evidence="1 2" key="1">
    <citation type="journal article" date="2019" name="Nat. Med.">
        <title>A library of human gut bacterial isolates paired with longitudinal multiomics data enables mechanistic microbiome research.</title>
        <authorList>
            <person name="Poyet M."/>
            <person name="Groussin M."/>
            <person name="Gibbons S.M."/>
            <person name="Avila-Pacheco J."/>
            <person name="Jiang X."/>
            <person name="Kearney S.M."/>
            <person name="Perrotta A.R."/>
            <person name="Berdy B."/>
            <person name="Zhao S."/>
            <person name="Lieberman T.D."/>
            <person name="Swanson P.K."/>
            <person name="Smith M."/>
            <person name="Roesemann S."/>
            <person name="Alexander J.E."/>
            <person name="Rich S.A."/>
            <person name="Livny J."/>
            <person name="Vlamakis H."/>
            <person name="Clish C."/>
            <person name="Bullock K."/>
            <person name="Deik A."/>
            <person name="Scott J."/>
            <person name="Pierce K.A."/>
            <person name="Xavier R.J."/>
            <person name="Alm E.J."/>
        </authorList>
    </citation>
    <scope>NUCLEOTIDE SEQUENCE [LARGE SCALE GENOMIC DNA]</scope>
    <source>
        <strain evidence="1 2">BIOML-A1</strain>
    </source>
</reference>
<evidence type="ECO:0000313" key="1">
    <source>
        <dbReference type="EMBL" id="MTR76200.1"/>
    </source>
</evidence>
<name>A0A844KEH1_9FIRM</name>
<protein>
    <submittedName>
        <fullName evidence="1">Uncharacterized protein</fullName>
    </submittedName>
</protein>
<comment type="caution">
    <text evidence="1">The sequence shown here is derived from an EMBL/GenBank/DDBJ whole genome shotgun (WGS) entry which is preliminary data.</text>
</comment>
<organism evidence="1 2">
    <name type="scientific">Mediterraneibacter faecis</name>
    <dbReference type="NCBI Taxonomy" id="592978"/>
    <lineage>
        <taxon>Bacteria</taxon>
        <taxon>Bacillati</taxon>
        <taxon>Bacillota</taxon>
        <taxon>Clostridia</taxon>
        <taxon>Lachnospirales</taxon>
        <taxon>Lachnospiraceae</taxon>
        <taxon>Mediterraneibacter</taxon>
    </lineage>
</organism>
<keyword evidence="2" id="KW-1185">Reference proteome</keyword>